<dbReference type="InterPro" id="IPR002110">
    <property type="entry name" value="Ankyrin_rpt"/>
</dbReference>
<dbReference type="InterPro" id="IPR020859">
    <property type="entry name" value="ROC"/>
</dbReference>
<comment type="cofactor">
    <cofactor evidence="1">
        <name>Mg(2+)</name>
        <dbReference type="ChEBI" id="CHEBI:18420"/>
    </cofactor>
</comment>
<keyword evidence="6" id="KW-0677">Repeat</keyword>
<evidence type="ECO:0000256" key="5">
    <source>
        <dbReference type="ARBA" id="ARBA00022679"/>
    </source>
</evidence>
<evidence type="ECO:0000256" key="7">
    <source>
        <dbReference type="ARBA" id="ARBA00022741"/>
    </source>
</evidence>
<dbReference type="Pfam" id="PF13855">
    <property type="entry name" value="LRR_8"/>
    <property type="match status" value="1"/>
</dbReference>
<dbReference type="InterPro" id="IPR032675">
    <property type="entry name" value="LRR_dom_sf"/>
</dbReference>
<dbReference type="Pfam" id="PF08477">
    <property type="entry name" value="Roc"/>
    <property type="match status" value="1"/>
</dbReference>
<dbReference type="Gene3D" id="3.30.70.1390">
    <property type="entry name" value="ROC domain from the Parkinson's disease-associated leucine-rich repeat kinase 2"/>
    <property type="match status" value="1"/>
</dbReference>
<evidence type="ECO:0000256" key="10">
    <source>
        <dbReference type="ARBA" id="ARBA00023134"/>
    </source>
</evidence>
<dbReference type="SUPFAM" id="SSF52058">
    <property type="entry name" value="L domain-like"/>
    <property type="match status" value="1"/>
</dbReference>
<dbReference type="Gene3D" id="3.80.10.10">
    <property type="entry name" value="Ribonuclease Inhibitor"/>
    <property type="match status" value="2"/>
</dbReference>
<keyword evidence="7 13" id="KW-0547">Nucleotide-binding</keyword>
<gene>
    <name evidence="17" type="primary">LOC136071881</name>
</gene>
<name>A0ABM4BWD3_HYDVU</name>
<dbReference type="PROSITE" id="PS50011">
    <property type="entry name" value="PROTEIN_KINASE_DOM"/>
    <property type="match status" value="1"/>
</dbReference>
<dbReference type="InterPro" id="IPR027417">
    <property type="entry name" value="P-loop_NTPase"/>
</dbReference>
<evidence type="ECO:0000256" key="1">
    <source>
        <dbReference type="ARBA" id="ARBA00001946"/>
    </source>
</evidence>
<dbReference type="InterPro" id="IPR056602">
    <property type="entry name" value="Beta-prop_LRRK2"/>
</dbReference>
<dbReference type="Gene3D" id="1.25.40.20">
    <property type="entry name" value="Ankyrin repeat-containing domain"/>
    <property type="match status" value="1"/>
</dbReference>
<dbReference type="InterPro" id="IPR016024">
    <property type="entry name" value="ARM-type_fold"/>
</dbReference>
<dbReference type="SMART" id="SM00364">
    <property type="entry name" value="LRR_BAC"/>
    <property type="match status" value="8"/>
</dbReference>
<reference evidence="17" key="1">
    <citation type="submission" date="2025-08" db="UniProtKB">
        <authorList>
            <consortium name="RefSeq"/>
        </authorList>
    </citation>
    <scope>IDENTIFICATION</scope>
</reference>
<dbReference type="InterPro" id="IPR000719">
    <property type="entry name" value="Prot_kinase_dom"/>
</dbReference>
<dbReference type="PROSITE" id="PS00108">
    <property type="entry name" value="PROTEIN_KINASE_ST"/>
    <property type="match status" value="1"/>
</dbReference>
<accession>A0ABM4BWD3</accession>
<evidence type="ECO:0000256" key="3">
    <source>
        <dbReference type="ARBA" id="ARBA00022527"/>
    </source>
</evidence>
<keyword evidence="5" id="KW-0808">Transferase</keyword>
<keyword evidence="9 13" id="KW-0067">ATP-binding</keyword>
<keyword evidence="16" id="KW-1185">Reference proteome</keyword>
<evidence type="ECO:0000256" key="13">
    <source>
        <dbReference type="PROSITE-ProRule" id="PRU10141"/>
    </source>
</evidence>
<dbReference type="Gene3D" id="1.10.510.10">
    <property type="entry name" value="Transferase(Phosphotransferase) domain 1"/>
    <property type="match status" value="1"/>
</dbReference>
<evidence type="ECO:0000256" key="12">
    <source>
        <dbReference type="ARBA" id="ARBA00048679"/>
    </source>
</evidence>
<dbReference type="InterPro" id="IPR050647">
    <property type="entry name" value="Plant_LRR-RLKs"/>
</dbReference>
<dbReference type="RefSeq" id="XP_065653535.1">
    <property type="nucleotide sequence ID" value="XM_065797463.1"/>
</dbReference>
<dbReference type="PROSITE" id="PS51424">
    <property type="entry name" value="ROC"/>
    <property type="match status" value="1"/>
</dbReference>
<evidence type="ECO:0000259" key="15">
    <source>
        <dbReference type="PROSITE" id="PS51424"/>
    </source>
</evidence>
<evidence type="ECO:0000259" key="14">
    <source>
        <dbReference type="PROSITE" id="PS50011"/>
    </source>
</evidence>
<comment type="catalytic activity">
    <reaction evidence="12">
        <text>L-seryl-[protein] + ATP = O-phospho-L-seryl-[protein] + ADP + H(+)</text>
        <dbReference type="Rhea" id="RHEA:17989"/>
        <dbReference type="Rhea" id="RHEA-COMP:9863"/>
        <dbReference type="Rhea" id="RHEA-COMP:11604"/>
        <dbReference type="ChEBI" id="CHEBI:15378"/>
        <dbReference type="ChEBI" id="CHEBI:29999"/>
        <dbReference type="ChEBI" id="CHEBI:30616"/>
        <dbReference type="ChEBI" id="CHEBI:83421"/>
        <dbReference type="ChEBI" id="CHEBI:456216"/>
        <dbReference type="EC" id="2.7.11.1"/>
    </reaction>
</comment>
<keyword evidence="8" id="KW-0418">Kinase</keyword>
<dbReference type="InterPro" id="IPR036770">
    <property type="entry name" value="Ankyrin_rpt-contain_sf"/>
</dbReference>
<feature type="binding site" evidence="13">
    <location>
        <position position="1808"/>
    </location>
    <ligand>
        <name>ATP</name>
        <dbReference type="ChEBI" id="CHEBI:30616"/>
    </ligand>
</feature>
<dbReference type="InterPro" id="IPR001611">
    <property type="entry name" value="Leu-rich_rpt"/>
</dbReference>
<evidence type="ECO:0000256" key="9">
    <source>
        <dbReference type="ARBA" id="ARBA00022840"/>
    </source>
</evidence>
<evidence type="ECO:0000256" key="11">
    <source>
        <dbReference type="ARBA" id="ARBA00047899"/>
    </source>
</evidence>
<evidence type="ECO:0000256" key="8">
    <source>
        <dbReference type="ARBA" id="ARBA00022777"/>
    </source>
</evidence>
<dbReference type="InterPro" id="IPR003591">
    <property type="entry name" value="Leu-rich_rpt_typical-subtyp"/>
</dbReference>
<dbReference type="Pfam" id="PF00069">
    <property type="entry name" value="Pkinase"/>
    <property type="match status" value="1"/>
</dbReference>
<dbReference type="PANTHER" id="PTHR48056:SF81">
    <property type="entry name" value="RECEPTOR PROTEIN-TYROSINE KINASE CEPR1"/>
    <property type="match status" value="1"/>
</dbReference>
<protein>
    <recommendedName>
        <fullName evidence="2">non-specific serine/threonine protein kinase</fullName>
        <ecNumber evidence="2">2.7.11.1</ecNumber>
    </recommendedName>
</protein>
<dbReference type="SUPFAM" id="SSF52540">
    <property type="entry name" value="P-loop containing nucleoside triphosphate hydrolases"/>
    <property type="match status" value="1"/>
</dbReference>
<dbReference type="InterPro" id="IPR032171">
    <property type="entry name" value="COR-A"/>
</dbReference>
<dbReference type="Pfam" id="PF12796">
    <property type="entry name" value="Ank_2"/>
    <property type="match status" value="1"/>
</dbReference>
<keyword evidence="3" id="KW-0723">Serine/threonine-protein kinase</keyword>
<dbReference type="Pfam" id="PF16095">
    <property type="entry name" value="COR-A"/>
    <property type="match status" value="1"/>
</dbReference>
<dbReference type="EC" id="2.7.11.1" evidence="2"/>
<dbReference type="Pfam" id="PF23748">
    <property type="entry name" value="Beta-prop_LRRK2"/>
    <property type="match status" value="1"/>
</dbReference>
<feature type="domain" description="Protein kinase" evidence="14">
    <location>
        <begin position="1781"/>
        <end position="2051"/>
    </location>
</feature>
<sequence>MDVVYLQTVESSTRSKLIQLMQDILNCDDLSFINFHQHSLTETLEKILDCFKTSFVSDIQMQQLGICSLTVMIQLSSNVELLNLLFESHHFHVKILDIMKICCDQWNTLDSDVYENTVTIVMNFLICCFKFIDYLPFKTETCLSLMYQIYDCLQKFGLDDETSEFGFLVFSELIRKSKNGASETYVIHFLNEKKYQSIFQTFESHKNNDALTESIHSFLLAVSEIVEITKQKKKKKSINVAENFYNAIFNYLKVRLHENPQDVVLLNFLSKLENVGLTSHLEDSFLNELLKKKHKPVNSPNIMPNHNGKDDYNWHSLFTFMVGFSDNACQQKAACDSLRSGIECNPSLCDLIGEESDCLLPIHNCVILALNIHKKDVYLFQSACGAIYQLSINSKRIQELYVKKGVYMSIIEKILNTPWDDAIQGWGFHALRGLSHDHLFQKELIFTCHIFKHIESILSKIKNISVLKECIGLLACLAQDLETFRKKCIDSGIPVVILGIMIENINNQELVEIVLEALAYFFPYQEEMLLKVADIQSIHNTIKCHQSNEGINLKACVIVQLIAVHKSLINQKDVFNEVVEIIKDAINGFSESCSIQIEGLVALNLLLADCSYGKYEAIITSNVLEILLKIFENSDPMLSSLAKLCLSSLTFEQRIINLVFQRACFYGFKKCFKLMVEWGADFNSSSNEGNALCIAVMNNHIEIVEYLLALKPPNISEALHCALEKNLHDIVGILLCYIGYEEDNRAITWSALNISYLREEYFLPSILQSRKSTRSSSVFLNINLKKESEFSLLCKNKKMLKDQNIIRSVKFLAVSRLPFSDFDPRNLNCSSENLKFDFVKYCDNHANLKKPLVISNSTQAQKITLVQSQFDMDECILNLDISNNQINDLENLAISINLTLNDFFNNLVKLDVSNNELNELSIGFCSLLNSLKSLRASNNNLKQLPYSLLRLQKIVELDVSANHISTIEPEMIPNTTSIKKLDISNNQLTKFPVCFLQKFPFLQHLFLSKNKITALLVSGEFVSLKTLTLSFNQLNKLLSHPIECFVSLEKLDLSHNFLTDLPNYNPQTLLQLSNLNLSHNRLTAKGPFFLPKFILDLPSLIHLDISNNLLTCLPDLHYWSSKKIRELNFSNNDITELPLNKYSKLFWPKISSLIISNNKIKVLPTYIGELSSLCVLDVSNNKQLKTLPDDIGKLVNLYKFPLTGLNLRHGAAVLNGTPRDLVLYFRSKLEKSVPYRCIKLMLVGLAGRGKTSLISQLSKKTHSRNKLATVGIEVRRFVLKPPRLALNRTSSKCPSFSVNAWDFAGQEDFYSTHRYFLSCRALYLAVYNASKGAEELKKLTPWLLNIQTVAPYSKVILVGTHADLCTQESLQSLNAFTKYFLYSSGFPTFHATSIVDCSKENNTIVLLRKEIYKCISKFMFEGKSILEKMVPQSYVKLENFIFDKAKTMHNSGELPILSKNHLHQHSIDHGLRLETAEFNRALMFLTETGSVLNFKDPVHDLKNYIFIDPQWFCQMMARIVTVKEINPYISQRGILSKSNAFKLFPEPCFTQNFLELFFRLLQRFEVLLPISEGKYLVTSKLQSFSPQHLTAAKLGYFEDPNIITRRYDFPHIPIGFWPRLIARILSFPELTRGVRLEKLNLEVDYWHNGVFLNCSQSFCLVTGDEKNLNILDVQSQRSFAGYQLFVGVIDLIDGLVDEWYPGLTDISQERIVKQLVPCHNCKINDKRFTFDLNVCIASSYKADSIKCAECNQFSDIGFIAPDAVFADLGDLVISDWDNKFLDKKYKLGTGAFASVYKVNINGTYFAAKVFNESTGNCPNRMLRQEVDILKRLHHPCLISFFGVSLRPRALLLEYSPLGNLADIIASQKISKNKSLKHKIALQIAEGLAFIHKHNIVYRDLKPSNILVFSYSLSVPVNVKLSDYGISQHRTYQGLIANRGTPTYQAPEVGCEDSEYSIEVDILSYGVTIYELISNGQKPFRDLNHQNEFKDAVLNDKPIDSLISHGVAPWPDIEDLIKNCLRKNPEERPNAETIVNALINIDLLCLKKHVAVCKGQYVDCLTICTYSDSKVEHNEVWAASGGHGLNSQLSWFSIMQAKKQEVQGTMTKIGRILCIMSYMHFIIVGTKEGSVALYDAKAKCFKHKLAQFSDSILCILHTHRFDLFLFGLADGNIAVLTSYGILKPDGSPRYISLNDEKIQNPIICMTQSQDQLICGYGKDIKVLSSSTFDLLQTVSATQRNEKAVSSIIVSQNRLIVSSKKSSRLNVYKYTGNRVDESVLFEFDCSEFLKKVYPNIIEIDCRVVTLELVDNSSLWIGCGGGHVIIVNILKSLFQAATIVSRHLGAVRSIISTPKISGESVSVITGGQGFRPLLASNNDVEEFGFVLIWDANILKLKKHFMAQRKNRDELLTKLSVKTEKFAFPLL</sequence>
<dbReference type="PROSITE" id="PS51450">
    <property type="entry name" value="LRR"/>
    <property type="match status" value="2"/>
</dbReference>
<dbReference type="Gene3D" id="3.40.50.300">
    <property type="entry name" value="P-loop containing nucleotide triphosphate hydrolases"/>
    <property type="match status" value="1"/>
</dbReference>
<dbReference type="SMART" id="SM00369">
    <property type="entry name" value="LRR_TYP"/>
    <property type="match status" value="10"/>
</dbReference>
<feature type="domain" description="Roc" evidence="15">
    <location>
        <begin position="1231"/>
        <end position="1418"/>
    </location>
</feature>
<dbReference type="PROSITE" id="PS00107">
    <property type="entry name" value="PROTEIN_KINASE_ATP"/>
    <property type="match status" value="1"/>
</dbReference>
<dbReference type="InterPro" id="IPR017441">
    <property type="entry name" value="Protein_kinase_ATP_BS"/>
</dbReference>
<dbReference type="InterPro" id="IPR057263">
    <property type="entry name" value="COR-B"/>
</dbReference>
<dbReference type="Gene3D" id="2.130.10.10">
    <property type="entry name" value="YVTN repeat-like/Quinoprotein amine dehydrogenase"/>
    <property type="match status" value="1"/>
</dbReference>
<comment type="catalytic activity">
    <reaction evidence="11">
        <text>L-threonyl-[protein] + ATP = O-phospho-L-threonyl-[protein] + ADP + H(+)</text>
        <dbReference type="Rhea" id="RHEA:46608"/>
        <dbReference type="Rhea" id="RHEA-COMP:11060"/>
        <dbReference type="Rhea" id="RHEA-COMP:11605"/>
        <dbReference type="ChEBI" id="CHEBI:15378"/>
        <dbReference type="ChEBI" id="CHEBI:30013"/>
        <dbReference type="ChEBI" id="CHEBI:30616"/>
        <dbReference type="ChEBI" id="CHEBI:61977"/>
        <dbReference type="ChEBI" id="CHEBI:456216"/>
        <dbReference type="EC" id="2.7.11.1"/>
    </reaction>
</comment>
<organism evidence="16 17">
    <name type="scientific">Hydra vulgaris</name>
    <name type="common">Hydra</name>
    <name type="synonym">Hydra attenuata</name>
    <dbReference type="NCBI Taxonomy" id="6087"/>
    <lineage>
        <taxon>Eukaryota</taxon>
        <taxon>Metazoa</taxon>
        <taxon>Cnidaria</taxon>
        <taxon>Hydrozoa</taxon>
        <taxon>Hydroidolina</taxon>
        <taxon>Anthoathecata</taxon>
        <taxon>Aplanulata</taxon>
        <taxon>Hydridae</taxon>
        <taxon>Hydra</taxon>
    </lineage>
</organism>
<dbReference type="SMART" id="SM00220">
    <property type="entry name" value="S_TKc"/>
    <property type="match status" value="1"/>
</dbReference>
<dbReference type="InterPro" id="IPR008271">
    <property type="entry name" value="Ser/Thr_kinase_AS"/>
</dbReference>
<evidence type="ECO:0000313" key="16">
    <source>
        <dbReference type="Proteomes" id="UP001652625"/>
    </source>
</evidence>
<dbReference type="Proteomes" id="UP001652625">
    <property type="component" value="Chromosome 05"/>
</dbReference>
<keyword evidence="10" id="KW-0342">GTP-binding</keyword>
<evidence type="ECO:0000256" key="6">
    <source>
        <dbReference type="ARBA" id="ARBA00022737"/>
    </source>
</evidence>
<dbReference type="SUPFAM" id="SSF56112">
    <property type="entry name" value="Protein kinase-like (PK-like)"/>
    <property type="match status" value="1"/>
</dbReference>
<dbReference type="PANTHER" id="PTHR48056">
    <property type="entry name" value="LRR RECEPTOR-LIKE SERINE/THREONINE-PROTEIN KINASE-RELATED"/>
    <property type="match status" value="1"/>
</dbReference>
<dbReference type="Gene3D" id="1.25.10.10">
    <property type="entry name" value="Leucine-rich Repeat Variant"/>
    <property type="match status" value="1"/>
</dbReference>
<dbReference type="InterPro" id="IPR015943">
    <property type="entry name" value="WD40/YVTN_repeat-like_dom_sf"/>
</dbReference>
<dbReference type="InterPro" id="IPR011009">
    <property type="entry name" value="Kinase-like_dom_sf"/>
</dbReference>
<dbReference type="InterPro" id="IPR036322">
    <property type="entry name" value="WD40_repeat_dom_sf"/>
</dbReference>
<dbReference type="InterPro" id="IPR011989">
    <property type="entry name" value="ARM-like"/>
</dbReference>
<evidence type="ECO:0000256" key="2">
    <source>
        <dbReference type="ARBA" id="ARBA00012513"/>
    </source>
</evidence>
<dbReference type="GeneID" id="136071881"/>
<evidence type="ECO:0000313" key="17">
    <source>
        <dbReference type="RefSeq" id="XP_065653535.1"/>
    </source>
</evidence>
<dbReference type="SUPFAM" id="SSF50978">
    <property type="entry name" value="WD40 repeat-like"/>
    <property type="match status" value="1"/>
</dbReference>
<evidence type="ECO:0000256" key="4">
    <source>
        <dbReference type="ARBA" id="ARBA00022614"/>
    </source>
</evidence>
<dbReference type="Pfam" id="PF25497">
    <property type="entry name" value="COR-B"/>
    <property type="match status" value="1"/>
</dbReference>
<dbReference type="SUPFAM" id="SSF48371">
    <property type="entry name" value="ARM repeat"/>
    <property type="match status" value="1"/>
</dbReference>
<dbReference type="SUPFAM" id="SSF48403">
    <property type="entry name" value="Ankyrin repeat"/>
    <property type="match status" value="1"/>
</dbReference>
<dbReference type="PRINTS" id="PR00449">
    <property type="entry name" value="RASTRNSFRMNG"/>
</dbReference>
<keyword evidence="4" id="KW-0433">Leucine-rich repeat</keyword>
<proteinExistence type="predicted"/>